<accession>A0A918R4K4</accession>
<dbReference type="InterPro" id="IPR020845">
    <property type="entry name" value="AMP-binding_CS"/>
</dbReference>
<feature type="domain" description="AMP-dependent synthetase/ligase" evidence="4">
    <location>
        <begin position="15"/>
        <end position="416"/>
    </location>
</feature>
<keyword evidence="1" id="KW-0436">Ligase</keyword>
<proteinExistence type="predicted"/>
<evidence type="ECO:0000256" key="2">
    <source>
        <dbReference type="ARBA" id="ARBA00022832"/>
    </source>
</evidence>
<dbReference type="CDD" id="cd05907">
    <property type="entry name" value="VL_LC_FACS_like"/>
    <property type="match status" value="1"/>
</dbReference>
<keyword evidence="2" id="KW-0276">Fatty acid metabolism</keyword>
<name>A0A918R4K4_9FLAO</name>
<dbReference type="InterPro" id="IPR020459">
    <property type="entry name" value="AMP-binding"/>
</dbReference>
<evidence type="ECO:0000259" key="4">
    <source>
        <dbReference type="Pfam" id="PF00501"/>
    </source>
</evidence>
<reference evidence="5" key="2">
    <citation type="submission" date="2020-09" db="EMBL/GenBank/DDBJ databases">
        <authorList>
            <person name="Sun Q."/>
            <person name="Kim S."/>
        </authorList>
    </citation>
    <scope>NUCLEOTIDE SEQUENCE</scope>
    <source>
        <strain evidence="5">KCTC 12710</strain>
    </source>
</reference>
<dbReference type="EMBL" id="BMWZ01000004">
    <property type="protein sequence ID" value="GGZ82977.1"/>
    <property type="molecule type" value="Genomic_DNA"/>
</dbReference>
<dbReference type="Gene3D" id="3.40.50.12780">
    <property type="entry name" value="N-terminal domain of ligase-like"/>
    <property type="match status" value="1"/>
</dbReference>
<dbReference type="GO" id="GO:0016020">
    <property type="term" value="C:membrane"/>
    <property type="evidence" value="ECO:0007669"/>
    <property type="project" value="TreeGrafter"/>
</dbReference>
<dbReference type="InterPro" id="IPR042099">
    <property type="entry name" value="ANL_N_sf"/>
</dbReference>
<dbReference type="Proteomes" id="UP000636004">
    <property type="component" value="Unassembled WGS sequence"/>
</dbReference>
<comment type="caution">
    <text evidence="5">The sequence shown here is derived from an EMBL/GenBank/DDBJ whole genome shotgun (WGS) entry which is preliminary data.</text>
</comment>
<dbReference type="Pfam" id="PF23562">
    <property type="entry name" value="AMP-binding_C_3"/>
    <property type="match status" value="1"/>
</dbReference>
<dbReference type="SUPFAM" id="SSF56801">
    <property type="entry name" value="Acetyl-CoA synthetase-like"/>
    <property type="match status" value="1"/>
</dbReference>
<keyword evidence="3" id="KW-0443">Lipid metabolism</keyword>
<dbReference type="AlphaFoldDB" id="A0A918R4K4"/>
<dbReference type="PANTHER" id="PTHR43272:SF32">
    <property type="entry name" value="AMP-DEPENDENT SYNTHETASE_LIGASE DOMAIN-CONTAINING PROTEIN"/>
    <property type="match status" value="1"/>
</dbReference>
<evidence type="ECO:0000256" key="1">
    <source>
        <dbReference type="ARBA" id="ARBA00022598"/>
    </source>
</evidence>
<evidence type="ECO:0000256" key="3">
    <source>
        <dbReference type="ARBA" id="ARBA00023098"/>
    </source>
</evidence>
<keyword evidence="6" id="KW-1185">Reference proteome</keyword>
<organism evidence="5 6">
    <name type="scientific">Algibacter mikhailovii</name>
    <dbReference type="NCBI Taxonomy" id="425498"/>
    <lineage>
        <taxon>Bacteria</taxon>
        <taxon>Pseudomonadati</taxon>
        <taxon>Bacteroidota</taxon>
        <taxon>Flavobacteriia</taxon>
        <taxon>Flavobacteriales</taxon>
        <taxon>Flavobacteriaceae</taxon>
        <taxon>Algibacter</taxon>
    </lineage>
</organism>
<gene>
    <name evidence="5" type="primary">fadD</name>
    <name evidence="5" type="ORF">GCM10007028_21090</name>
</gene>
<protein>
    <submittedName>
        <fullName evidence="5">AMP-dependent synthetase</fullName>
    </submittedName>
</protein>
<dbReference type="Pfam" id="PF00501">
    <property type="entry name" value="AMP-binding"/>
    <property type="match status" value="1"/>
</dbReference>
<dbReference type="PRINTS" id="PR00154">
    <property type="entry name" value="AMPBINDING"/>
</dbReference>
<reference evidence="5" key="1">
    <citation type="journal article" date="2014" name="Int. J. Syst. Evol. Microbiol.">
        <title>Complete genome sequence of Corynebacterium casei LMG S-19264T (=DSM 44701T), isolated from a smear-ripened cheese.</title>
        <authorList>
            <consortium name="US DOE Joint Genome Institute (JGI-PGF)"/>
            <person name="Walter F."/>
            <person name="Albersmeier A."/>
            <person name="Kalinowski J."/>
            <person name="Ruckert C."/>
        </authorList>
    </citation>
    <scope>NUCLEOTIDE SEQUENCE</scope>
    <source>
        <strain evidence="5">KCTC 12710</strain>
    </source>
</reference>
<dbReference type="RefSeq" id="WP_189360750.1">
    <property type="nucleotide sequence ID" value="NZ_BMWZ01000004.1"/>
</dbReference>
<sequence length="591" mass="67375">MTEITRLFEFPYYQLENNPLDNALVTKHNDKWVNTSTKEYLDKANALSRALVKLGVNKDDKIAIISTTNRTEWHIVDIGALQTGAQTVPIYPTISSEDYEYILNHSESIYCFVSDDVILEKINKIKSKTKLKEVYSFEDIEGCKNYAELIELGNDPSNQDIVEERKDAVKPEDLATIIYTSGTTGKPKGVMLSHNNIVSNVFAVEKKFPLEKNHKILSFLPVCHIFERTFLYLCQYCCLSIHFAESIEKIGDNLKEVKPSMITVVPRLIEKVFDKIIAKGQDLKGIKKGLFFWAVELGTKYQPYGQNGWFYEQKLKLARKLIFSKWQEALGGNIEFMASGSAALQPRLGHIFGAANMPIMECYGLTETSPGISVSDRRNGGWKIGYVGKAVDDVEVKIAEDGEILCKGPNIMMGYYKNPEKTKEVMTGDYFHTGDKGEIDSEGFIKITGRKKEMFKTSGGKYIVPTLLENELKQSLFIEQIMVIGEGEKMAAALIQPNFEFVHEWVTLKHHPIENSFEAIANSEIVQQRIQKEIDECNQKFGKWEQIKIFRLTSEEWSIDSGHLTPTMKMRRSVIKEKYHDLIESIYRPAK</sequence>
<dbReference type="PANTHER" id="PTHR43272">
    <property type="entry name" value="LONG-CHAIN-FATTY-ACID--COA LIGASE"/>
    <property type="match status" value="1"/>
</dbReference>
<evidence type="ECO:0000313" key="6">
    <source>
        <dbReference type="Proteomes" id="UP000636004"/>
    </source>
</evidence>
<dbReference type="PROSITE" id="PS00455">
    <property type="entry name" value="AMP_BINDING"/>
    <property type="match status" value="1"/>
</dbReference>
<dbReference type="InterPro" id="IPR000873">
    <property type="entry name" value="AMP-dep_synth/lig_dom"/>
</dbReference>
<evidence type="ECO:0000313" key="5">
    <source>
        <dbReference type="EMBL" id="GGZ82977.1"/>
    </source>
</evidence>
<dbReference type="GO" id="GO:0004467">
    <property type="term" value="F:long-chain fatty acid-CoA ligase activity"/>
    <property type="evidence" value="ECO:0007669"/>
    <property type="project" value="TreeGrafter"/>
</dbReference>